<dbReference type="Pfam" id="PF00132">
    <property type="entry name" value="Hexapep"/>
    <property type="match status" value="1"/>
</dbReference>
<dbReference type="SUPFAM" id="SSF51161">
    <property type="entry name" value="Trimeric LpxA-like enzymes"/>
    <property type="match status" value="1"/>
</dbReference>
<feature type="region of interest" description="Disordered" evidence="4">
    <location>
        <begin position="1"/>
        <end position="22"/>
    </location>
</feature>
<keyword evidence="2" id="KW-0808">Transferase</keyword>
<dbReference type="EMBL" id="DXGD01000109">
    <property type="protein sequence ID" value="HIW99079.1"/>
    <property type="molecule type" value="Genomic_DNA"/>
</dbReference>
<gene>
    <name evidence="5" type="ORF">H9871_02945</name>
</gene>
<dbReference type="PANTHER" id="PTHR23416:SF23">
    <property type="entry name" value="ACETYLTRANSFERASE C18B11.09C-RELATED"/>
    <property type="match status" value="1"/>
</dbReference>
<comment type="similarity">
    <text evidence="1">Belongs to the transferase hexapeptide repeat family.</text>
</comment>
<dbReference type="InterPro" id="IPR001451">
    <property type="entry name" value="Hexapep"/>
</dbReference>
<evidence type="ECO:0000256" key="4">
    <source>
        <dbReference type="SAM" id="MobiDB-lite"/>
    </source>
</evidence>
<dbReference type="AlphaFoldDB" id="A0A9D1S0W5"/>
<dbReference type="Gene3D" id="2.160.10.10">
    <property type="entry name" value="Hexapeptide repeat proteins"/>
    <property type="match status" value="1"/>
</dbReference>
<dbReference type="PANTHER" id="PTHR23416">
    <property type="entry name" value="SIALIC ACID SYNTHASE-RELATED"/>
    <property type="match status" value="1"/>
</dbReference>
<dbReference type="InterPro" id="IPR051159">
    <property type="entry name" value="Hexapeptide_acetyltransf"/>
</dbReference>
<name>A0A9D1S0W5_9MICC</name>
<comment type="caution">
    <text evidence="5">The sequence shown here is derived from an EMBL/GenBank/DDBJ whole genome shotgun (WGS) entry which is preliminary data.</text>
</comment>
<reference evidence="5" key="1">
    <citation type="journal article" date="2021" name="PeerJ">
        <title>Extensive microbial diversity within the chicken gut microbiome revealed by metagenomics and culture.</title>
        <authorList>
            <person name="Gilroy R."/>
            <person name="Ravi A."/>
            <person name="Getino M."/>
            <person name="Pursley I."/>
            <person name="Horton D.L."/>
            <person name="Alikhan N.F."/>
            <person name="Baker D."/>
            <person name="Gharbi K."/>
            <person name="Hall N."/>
            <person name="Watson M."/>
            <person name="Adriaenssens E.M."/>
            <person name="Foster-Nyarko E."/>
            <person name="Jarju S."/>
            <person name="Secka A."/>
            <person name="Antonio M."/>
            <person name="Oren A."/>
            <person name="Chaudhuri R.R."/>
            <person name="La Ragione R."/>
            <person name="Hildebrand F."/>
            <person name="Pallen M.J."/>
        </authorList>
    </citation>
    <scope>NUCLEOTIDE SEQUENCE</scope>
    <source>
        <strain evidence="5">ChiHejej3B27-3195</strain>
    </source>
</reference>
<accession>A0A9D1S0W5</accession>
<evidence type="ECO:0000256" key="2">
    <source>
        <dbReference type="ARBA" id="ARBA00022679"/>
    </source>
</evidence>
<dbReference type="Proteomes" id="UP000824151">
    <property type="component" value="Unassembled WGS sequence"/>
</dbReference>
<dbReference type="GO" id="GO:0008374">
    <property type="term" value="F:O-acyltransferase activity"/>
    <property type="evidence" value="ECO:0007669"/>
    <property type="project" value="TreeGrafter"/>
</dbReference>
<proteinExistence type="inferred from homology"/>
<dbReference type="InterPro" id="IPR011004">
    <property type="entry name" value="Trimer_LpxA-like_sf"/>
</dbReference>
<dbReference type="Pfam" id="PF14602">
    <property type="entry name" value="Hexapep_2"/>
    <property type="match status" value="1"/>
</dbReference>
<reference evidence="5" key="2">
    <citation type="submission" date="2021-04" db="EMBL/GenBank/DDBJ databases">
        <authorList>
            <person name="Gilroy R."/>
        </authorList>
    </citation>
    <scope>NUCLEOTIDE SEQUENCE</scope>
    <source>
        <strain evidence="5">ChiHejej3B27-3195</strain>
    </source>
</reference>
<protein>
    <submittedName>
        <fullName evidence="5">Sugar O-acetyltransferase</fullName>
    </submittedName>
</protein>
<dbReference type="InterPro" id="IPR018357">
    <property type="entry name" value="Hexapep_transf_CS"/>
</dbReference>
<organism evidence="5 6">
    <name type="scientific">Candidatus Nesterenkonia stercoripullorum</name>
    <dbReference type="NCBI Taxonomy" id="2838701"/>
    <lineage>
        <taxon>Bacteria</taxon>
        <taxon>Bacillati</taxon>
        <taxon>Actinomycetota</taxon>
        <taxon>Actinomycetes</taxon>
        <taxon>Micrococcales</taxon>
        <taxon>Micrococcaceae</taxon>
        <taxon>Nesterenkonia</taxon>
    </lineage>
</organism>
<evidence type="ECO:0000313" key="5">
    <source>
        <dbReference type="EMBL" id="HIW99079.1"/>
    </source>
</evidence>
<keyword evidence="3" id="KW-0677">Repeat</keyword>
<sequence length="216" mass="22691">MSRDAESPGGGRETASQAASATQQLSDLLDALNAGTTIPGDSPLHQAMHRVSQEALRITGELNGGYHEPGRVRELLAELIGSPVDESVTVFPPFRSDFGKNIVLGKRVFINSGCVFQDQGGVSIGDDSLIGHNTVLATLNHDLRPERRADMHPAPIVIGRQVWVGSNVTVLPGVTIGDGAVVAAASVVTRDVPPRTVVLGSPAHAVRSVCQEPQQS</sequence>
<evidence type="ECO:0000256" key="3">
    <source>
        <dbReference type="ARBA" id="ARBA00022737"/>
    </source>
</evidence>
<dbReference type="PROSITE" id="PS00101">
    <property type="entry name" value="HEXAPEP_TRANSFERASES"/>
    <property type="match status" value="1"/>
</dbReference>
<evidence type="ECO:0000256" key="1">
    <source>
        <dbReference type="ARBA" id="ARBA00007274"/>
    </source>
</evidence>
<evidence type="ECO:0000313" key="6">
    <source>
        <dbReference type="Proteomes" id="UP000824151"/>
    </source>
</evidence>